<feature type="binding site" evidence="7">
    <location>
        <position position="304"/>
    </location>
    <ligand>
        <name>glyoxylate</name>
        <dbReference type="ChEBI" id="CHEBI:36655"/>
    </ligand>
</feature>
<feature type="binding site" evidence="7">
    <location>
        <position position="184"/>
    </location>
    <ligand>
        <name>FMN</name>
        <dbReference type="ChEBI" id="CHEBI:58210"/>
    </ligand>
</feature>
<keyword evidence="3 7" id="KW-0288">FMN</keyword>
<feature type="binding site" evidence="7">
    <location>
        <position position="193"/>
    </location>
    <ligand>
        <name>glyoxylate</name>
        <dbReference type="ChEBI" id="CHEBI:36655"/>
    </ligand>
</feature>
<evidence type="ECO:0000256" key="4">
    <source>
        <dbReference type="ARBA" id="ARBA00023002"/>
    </source>
</evidence>
<dbReference type="Proteomes" id="UP000283841">
    <property type="component" value="Unassembled WGS sequence"/>
</dbReference>
<dbReference type="AlphaFoldDB" id="A0A443HVJ2"/>
<dbReference type="Gene3D" id="3.20.20.70">
    <property type="entry name" value="Aldolase class I"/>
    <property type="match status" value="1"/>
</dbReference>
<protein>
    <submittedName>
        <fullName evidence="10">S-2-hydroxy-acid oxidase</fullName>
    </submittedName>
</protein>
<evidence type="ECO:0000313" key="10">
    <source>
        <dbReference type="EMBL" id="RWQ95754.1"/>
    </source>
</evidence>
<feature type="binding site" evidence="7">
    <location>
        <begin position="96"/>
        <end position="98"/>
    </location>
    <ligand>
        <name>FMN</name>
        <dbReference type="ChEBI" id="CHEBI:58210"/>
    </ligand>
</feature>
<dbReference type="GeneID" id="39596018"/>
<feature type="binding site" evidence="7">
    <location>
        <begin position="332"/>
        <end position="336"/>
    </location>
    <ligand>
        <name>FMN</name>
        <dbReference type="ChEBI" id="CHEBI:58210"/>
    </ligand>
</feature>
<comment type="cofactor">
    <cofactor evidence="1">
        <name>FMN</name>
        <dbReference type="ChEBI" id="CHEBI:58210"/>
    </cofactor>
</comment>
<keyword evidence="2 7" id="KW-0285">Flavoprotein</keyword>
<evidence type="ECO:0000259" key="9">
    <source>
        <dbReference type="PROSITE" id="PS51349"/>
    </source>
</evidence>
<feature type="binding site" evidence="7">
    <location>
        <begin position="355"/>
        <end position="356"/>
    </location>
    <ligand>
        <name>FMN</name>
        <dbReference type="ChEBI" id="CHEBI:58210"/>
    </ligand>
</feature>
<dbReference type="InterPro" id="IPR037396">
    <property type="entry name" value="FMN_HAD"/>
</dbReference>
<evidence type="ECO:0000256" key="7">
    <source>
        <dbReference type="PIRSR" id="PIRSR000138-2"/>
    </source>
</evidence>
<dbReference type="GO" id="GO:0010181">
    <property type="term" value="F:FMN binding"/>
    <property type="evidence" value="ECO:0007669"/>
    <property type="project" value="InterPro"/>
</dbReference>
<evidence type="ECO:0000256" key="6">
    <source>
        <dbReference type="PIRSR" id="PIRSR000138-1"/>
    </source>
</evidence>
<dbReference type="Pfam" id="PF01070">
    <property type="entry name" value="FMN_dh"/>
    <property type="match status" value="1"/>
</dbReference>
<dbReference type="VEuPathDB" id="FungiDB:C8Q69DRAFT_265971"/>
<keyword evidence="4" id="KW-0560">Oxidoreductase</keyword>
<dbReference type="FunFam" id="3.20.20.70:FF:000029">
    <property type="entry name" value="L-lactate dehydrogenase"/>
    <property type="match status" value="1"/>
</dbReference>
<evidence type="ECO:0000256" key="8">
    <source>
        <dbReference type="SAM" id="MobiDB-lite"/>
    </source>
</evidence>
<dbReference type="InterPro" id="IPR000262">
    <property type="entry name" value="FMN-dep_DH"/>
</dbReference>
<dbReference type="EMBL" id="RCNU01000005">
    <property type="protein sequence ID" value="RWQ95754.1"/>
    <property type="molecule type" value="Genomic_DNA"/>
</dbReference>
<feature type="binding site" evidence="7">
    <location>
        <position position="125"/>
    </location>
    <ligand>
        <name>FMN</name>
        <dbReference type="ChEBI" id="CHEBI:58210"/>
    </ligand>
</feature>
<gene>
    <name evidence="10" type="ORF">C8Q69DRAFT_265971</name>
</gene>
<dbReference type="STRING" id="264951.A0A443HVJ2"/>
<dbReference type="InterPro" id="IPR013785">
    <property type="entry name" value="Aldolase_TIM"/>
</dbReference>
<dbReference type="PIRSF" id="PIRSF000138">
    <property type="entry name" value="Al-hdrx_acd_dh"/>
    <property type="match status" value="1"/>
</dbReference>
<accession>A0A443HVJ2</accession>
<evidence type="ECO:0000256" key="2">
    <source>
        <dbReference type="ARBA" id="ARBA00022630"/>
    </source>
</evidence>
<feature type="active site" description="Proton acceptor" evidence="6">
    <location>
        <position position="301"/>
    </location>
</feature>
<proteinExistence type="inferred from homology"/>
<feature type="binding site" evidence="7">
    <location>
        <position position="299"/>
    </location>
    <ligand>
        <name>FMN</name>
        <dbReference type="ChEBI" id="CHEBI:58210"/>
    </ligand>
</feature>
<dbReference type="InterPro" id="IPR008259">
    <property type="entry name" value="FMN_hydac_DH_AS"/>
</dbReference>
<name>A0A443HVJ2_BYSSP</name>
<comment type="caution">
    <text evidence="10">The sequence shown here is derived from an EMBL/GenBank/DDBJ whole genome shotgun (WGS) entry which is preliminary data.</text>
</comment>
<feature type="region of interest" description="Disordered" evidence="8">
    <location>
        <begin position="1"/>
        <end position="20"/>
    </location>
</feature>
<dbReference type="SUPFAM" id="SSF51395">
    <property type="entry name" value="FMN-linked oxidoreductases"/>
    <property type="match status" value="1"/>
</dbReference>
<comment type="similarity">
    <text evidence="5">Belongs to the FMN-dependent alpha-hydroxy acid dehydrogenase family.</text>
</comment>
<evidence type="ECO:0000256" key="5">
    <source>
        <dbReference type="ARBA" id="ARBA00024042"/>
    </source>
</evidence>
<feature type="binding site" evidence="7">
    <location>
        <position position="301"/>
    </location>
    <ligand>
        <name>glyoxylate</name>
        <dbReference type="ChEBI" id="CHEBI:36655"/>
    </ligand>
</feature>
<dbReference type="GO" id="GO:0016614">
    <property type="term" value="F:oxidoreductase activity, acting on CH-OH group of donors"/>
    <property type="evidence" value="ECO:0007669"/>
    <property type="project" value="UniProtKB-ARBA"/>
</dbReference>
<dbReference type="PROSITE" id="PS51349">
    <property type="entry name" value="FMN_HYDROXY_ACID_DH_2"/>
    <property type="match status" value="1"/>
</dbReference>
<feature type="binding site" evidence="7">
    <location>
        <position position="156"/>
    </location>
    <ligand>
        <name>FMN</name>
        <dbReference type="ChEBI" id="CHEBI:58210"/>
    </ligand>
</feature>
<dbReference type="CDD" id="cd02809">
    <property type="entry name" value="alpha_hydroxyacid_oxid_FMN"/>
    <property type="match status" value="1"/>
</dbReference>
<dbReference type="PROSITE" id="PS00557">
    <property type="entry name" value="FMN_HYDROXY_ACID_DH_1"/>
    <property type="match status" value="1"/>
</dbReference>
<evidence type="ECO:0000313" key="11">
    <source>
        <dbReference type="Proteomes" id="UP000283841"/>
    </source>
</evidence>
<dbReference type="PANTHER" id="PTHR10578:SF107">
    <property type="entry name" value="2-HYDROXYACID OXIDASE 1"/>
    <property type="match status" value="1"/>
</dbReference>
<keyword evidence="11" id="KW-1185">Reference proteome</keyword>
<feature type="domain" description="FMN hydroxy acid dehydrogenase" evidence="9">
    <location>
        <begin position="17"/>
        <end position="406"/>
    </location>
</feature>
<sequence length="414" mass="45413">MTTDKKHHSEQESQSSKTKDDPITISELFSLAQRKLPKQIWDFYVSGSDEGYAVRRNNKAYDKLLIRPRVLRNVATVDTSTVLFGYRYPFPVGIAPTAMQKLIGGNGELDMARAAARIGTTMILSTQSTTTLEDVIQAPVEESAGGQHRPENFWFQIYVSVNREKSASLVRRAEAAGYKAIVLTVDTPILGNRINERKTPLVLPSHLHLANLEDPNDKPKVPRPTMNRLLMDARTAEDAYKLSQNNTSSATMNDASLTWSEAMDWLRSQTSLKIILKGIMTAEDALLAIEHGADAIVVSNHGGRQLDSVSSTIEALPEVVAAVRGRVPVILDGGIRRGSDVFKALALGADFTLIGRPSLWGLSHSGQGGVETVLHILEREFSRTMTLAGARKVGDIRRGMLGVEKKDAFGISRL</sequence>
<dbReference type="PANTHER" id="PTHR10578">
    <property type="entry name" value="S -2-HYDROXY-ACID OXIDASE-RELATED"/>
    <property type="match status" value="1"/>
</dbReference>
<reference evidence="10 11" key="1">
    <citation type="journal article" date="2018" name="Front. Microbiol.">
        <title>Genomic and genetic insights into a cosmopolitan fungus, Paecilomyces variotii (Eurotiales).</title>
        <authorList>
            <person name="Urquhart A.S."/>
            <person name="Mondo S.J."/>
            <person name="Makela M.R."/>
            <person name="Hane J.K."/>
            <person name="Wiebenga A."/>
            <person name="He G."/>
            <person name="Mihaltcheva S."/>
            <person name="Pangilinan J."/>
            <person name="Lipzen A."/>
            <person name="Barry K."/>
            <person name="de Vries R.P."/>
            <person name="Grigoriev I.V."/>
            <person name="Idnurm A."/>
        </authorList>
    </citation>
    <scope>NUCLEOTIDE SEQUENCE [LARGE SCALE GENOMIC DNA]</scope>
    <source>
        <strain evidence="10 11">CBS 101075</strain>
    </source>
</reference>
<dbReference type="RefSeq" id="XP_028485399.1">
    <property type="nucleotide sequence ID" value="XM_028626741.1"/>
</dbReference>
<organism evidence="10 11">
    <name type="scientific">Byssochlamys spectabilis</name>
    <name type="common">Paecilomyces variotii</name>
    <dbReference type="NCBI Taxonomy" id="264951"/>
    <lineage>
        <taxon>Eukaryota</taxon>
        <taxon>Fungi</taxon>
        <taxon>Dikarya</taxon>
        <taxon>Ascomycota</taxon>
        <taxon>Pezizomycotina</taxon>
        <taxon>Eurotiomycetes</taxon>
        <taxon>Eurotiomycetidae</taxon>
        <taxon>Eurotiales</taxon>
        <taxon>Thermoascaceae</taxon>
        <taxon>Paecilomyces</taxon>
    </lineage>
</organism>
<dbReference type="InterPro" id="IPR012133">
    <property type="entry name" value="Alpha-hydoxy_acid_DH_FMN"/>
</dbReference>
<evidence type="ECO:0000256" key="3">
    <source>
        <dbReference type="ARBA" id="ARBA00022643"/>
    </source>
</evidence>
<feature type="binding site" evidence="7">
    <location>
        <position position="277"/>
    </location>
    <ligand>
        <name>FMN</name>
        <dbReference type="ChEBI" id="CHEBI:58210"/>
    </ligand>
</feature>
<feature type="binding site" evidence="7">
    <location>
        <position position="158"/>
    </location>
    <ligand>
        <name>FMN</name>
        <dbReference type="ChEBI" id="CHEBI:58210"/>
    </ligand>
</feature>
<feature type="compositionally biased region" description="Basic and acidic residues" evidence="8">
    <location>
        <begin position="7"/>
        <end position="20"/>
    </location>
</feature>
<evidence type="ECO:0000256" key="1">
    <source>
        <dbReference type="ARBA" id="ARBA00001917"/>
    </source>
</evidence>